<protein>
    <submittedName>
        <fullName evidence="1">Uncharacterized protein</fullName>
    </submittedName>
</protein>
<accession>A0AA38NWS1</accession>
<evidence type="ECO:0000313" key="1">
    <source>
        <dbReference type="EMBL" id="KAJ3832059.1"/>
    </source>
</evidence>
<dbReference type="Proteomes" id="UP001163846">
    <property type="component" value="Unassembled WGS sequence"/>
</dbReference>
<keyword evidence="2" id="KW-1185">Reference proteome</keyword>
<dbReference type="EMBL" id="MU807097">
    <property type="protein sequence ID" value="KAJ3832059.1"/>
    <property type="molecule type" value="Genomic_DNA"/>
</dbReference>
<dbReference type="AlphaFoldDB" id="A0AA38NWS1"/>
<gene>
    <name evidence="1" type="ORF">F5878DRAFT_548677</name>
</gene>
<proteinExistence type="predicted"/>
<sequence length="129" mass="14797">MKKSATRDFEDLLQVRNISFDCIFLNAEHSKCSIPVFKGLLPDEAHNTMLITLLYRAVEWHALAKLRMHSEDTLQRLETVTQQLGKLMCRFQDLSNSNFQTYETECEGPAAWRCQQQQQATGTSRSGQA</sequence>
<reference evidence="1" key="1">
    <citation type="submission" date="2022-08" db="EMBL/GenBank/DDBJ databases">
        <authorList>
            <consortium name="DOE Joint Genome Institute"/>
            <person name="Min B."/>
            <person name="Riley R."/>
            <person name="Sierra-Patev S."/>
            <person name="Naranjo-Ortiz M."/>
            <person name="Looney B."/>
            <person name="Konkel Z."/>
            <person name="Slot J.C."/>
            <person name="Sakamoto Y."/>
            <person name="Steenwyk J.L."/>
            <person name="Rokas A."/>
            <person name="Carro J."/>
            <person name="Camarero S."/>
            <person name="Ferreira P."/>
            <person name="Molpeceres G."/>
            <person name="Ruiz-Duenas F.J."/>
            <person name="Serrano A."/>
            <person name="Henrissat B."/>
            <person name="Drula E."/>
            <person name="Hughes K.W."/>
            <person name="Mata J.L."/>
            <person name="Ishikawa N.K."/>
            <person name="Vargas-Isla R."/>
            <person name="Ushijima S."/>
            <person name="Smith C.A."/>
            <person name="Ahrendt S."/>
            <person name="Andreopoulos W."/>
            <person name="He G."/>
            <person name="Labutti K."/>
            <person name="Lipzen A."/>
            <person name="Ng V."/>
            <person name="Sandor L."/>
            <person name="Barry K."/>
            <person name="Martinez A.T."/>
            <person name="Xiao Y."/>
            <person name="Gibbons J.G."/>
            <person name="Terashima K."/>
            <person name="Hibbett D.S."/>
            <person name="Grigoriev I.V."/>
        </authorList>
    </citation>
    <scope>NUCLEOTIDE SEQUENCE</scope>
    <source>
        <strain evidence="1">TFB9207</strain>
    </source>
</reference>
<organism evidence="1 2">
    <name type="scientific">Lentinula raphanica</name>
    <dbReference type="NCBI Taxonomy" id="153919"/>
    <lineage>
        <taxon>Eukaryota</taxon>
        <taxon>Fungi</taxon>
        <taxon>Dikarya</taxon>
        <taxon>Basidiomycota</taxon>
        <taxon>Agaricomycotina</taxon>
        <taxon>Agaricomycetes</taxon>
        <taxon>Agaricomycetidae</taxon>
        <taxon>Agaricales</taxon>
        <taxon>Marasmiineae</taxon>
        <taxon>Omphalotaceae</taxon>
        <taxon>Lentinula</taxon>
    </lineage>
</organism>
<evidence type="ECO:0000313" key="2">
    <source>
        <dbReference type="Proteomes" id="UP001163846"/>
    </source>
</evidence>
<name>A0AA38NWS1_9AGAR</name>
<comment type="caution">
    <text evidence="1">The sequence shown here is derived from an EMBL/GenBank/DDBJ whole genome shotgun (WGS) entry which is preliminary data.</text>
</comment>